<feature type="region of interest" description="Disordered" evidence="1">
    <location>
        <begin position="1"/>
        <end position="53"/>
    </location>
</feature>
<dbReference type="AlphaFoldDB" id="A0AAQ4ED52"/>
<evidence type="ECO:0000313" key="3">
    <source>
        <dbReference type="Proteomes" id="UP001321473"/>
    </source>
</evidence>
<keyword evidence="3" id="KW-1185">Reference proteome</keyword>
<protein>
    <submittedName>
        <fullName evidence="2">Uncharacterized protein</fullName>
    </submittedName>
</protein>
<reference evidence="2 3" key="1">
    <citation type="journal article" date="2023" name="Arcadia Sci">
        <title>De novo assembly of a long-read Amblyomma americanum tick genome.</title>
        <authorList>
            <person name="Chou S."/>
            <person name="Poskanzer K.E."/>
            <person name="Rollins M."/>
            <person name="Thuy-Boun P.S."/>
        </authorList>
    </citation>
    <scope>NUCLEOTIDE SEQUENCE [LARGE SCALE GENOMIC DNA]</scope>
    <source>
        <strain evidence="2">F_SG_1</strain>
        <tissue evidence="2">Salivary glands</tissue>
    </source>
</reference>
<proteinExistence type="predicted"/>
<dbReference type="EMBL" id="JARKHS020018107">
    <property type="protein sequence ID" value="KAK8772570.1"/>
    <property type="molecule type" value="Genomic_DNA"/>
</dbReference>
<accession>A0AAQ4ED52</accession>
<evidence type="ECO:0000313" key="2">
    <source>
        <dbReference type="EMBL" id="KAK8772570.1"/>
    </source>
</evidence>
<sequence length="82" mass="9125">MYRKDNPKSGQNTRVAAEDVPQEEPEERKEHQTPSEKGFASRSQRIEGWNGDPARLKKSSCEINHQNKSVQCAGGVATGFPL</sequence>
<name>A0AAQ4ED52_AMBAM</name>
<dbReference type="Proteomes" id="UP001321473">
    <property type="component" value="Unassembled WGS sequence"/>
</dbReference>
<comment type="caution">
    <text evidence="2">The sequence shown here is derived from an EMBL/GenBank/DDBJ whole genome shotgun (WGS) entry which is preliminary data.</text>
</comment>
<gene>
    <name evidence="2" type="ORF">V5799_024185</name>
</gene>
<organism evidence="2 3">
    <name type="scientific">Amblyomma americanum</name>
    <name type="common">Lone star tick</name>
    <dbReference type="NCBI Taxonomy" id="6943"/>
    <lineage>
        <taxon>Eukaryota</taxon>
        <taxon>Metazoa</taxon>
        <taxon>Ecdysozoa</taxon>
        <taxon>Arthropoda</taxon>
        <taxon>Chelicerata</taxon>
        <taxon>Arachnida</taxon>
        <taxon>Acari</taxon>
        <taxon>Parasitiformes</taxon>
        <taxon>Ixodida</taxon>
        <taxon>Ixodoidea</taxon>
        <taxon>Ixodidae</taxon>
        <taxon>Amblyomminae</taxon>
        <taxon>Amblyomma</taxon>
    </lineage>
</organism>
<evidence type="ECO:0000256" key="1">
    <source>
        <dbReference type="SAM" id="MobiDB-lite"/>
    </source>
</evidence>